<dbReference type="InterPro" id="IPR005052">
    <property type="entry name" value="Lectin_leg"/>
</dbReference>
<dbReference type="InterPro" id="IPR000601">
    <property type="entry name" value="PKD_dom"/>
</dbReference>
<dbReference type="GO" id="GO:0005975">
    <property type="term" value="P:carbohydrate metabolic process"/>
    <property type="evidence" value="ECO:0007669"/>
    <property type="project" value="UniProtKB-ARBA"/>
</dbReference>
<dbReference type="GO" id="GO:0006888">
    <property type="term" value="P:endoplasmic reticulum to Golgi vesicle-mediated transport"/>
    <property type="evidence" value="ECO:0007669"/>
    <property type="project" value="TreeGrafter"/>
</dbReference>
<dbReference type="Pfam" id="PF18911">
    <property type="entry name" value="PKD_4"/>
    <property type="match status" value="1"/>
</dbReference>
<comment type="subcellular location">
    <subcellularLocation>
        <location evidence="1">Membrane</location>
        <topology evidence="1">Single-pass type I membrane protein</topology>
    </subcellularLocation>
</comment>
<dbReference type="InterPro" id="IPR013783">
    <property type="entry name" value="Ig-like_fold"/>
</dbReference>
<keyword evidence="3" id="KW-0732">Signal</keyword>
<dbReference type="EMBL" id="RJJR01000005">
    <property type="protein sequence ID" value="RNI37404.1"/>
    <property type="molecule type" value="Genomic_DNA"/>
</dbReference>
<evidence type="ECO:0000256" key="1">
    <source>
        <dbReference type="ARBA" id="ARBA00004479"/>
    </source>
</evidence>
<reference evidence="7 8" key="1">
    <citation type="submission" date="2018-11" db="EMBL/GenBank/DDBJ databases">
        <title>Draft genome sequence of Ferruginibacter sp. BO-59.</title>
        <authorList>
            <person name="Im W.T."/>
        </authorList>
    </citation>
    <scope>NUCLEOTIDE SEQUENCE [LARGE SCALE GENOMIC DNA]</scope>
    <source>
        <strain evidence="7 8">BO-59</strain>
    </source>
</reference>
<dbReference type="GO" id="GO:0030134">
    <property type="term" value="C:COPII-coated ER to Golgi transport vesicle"/>
    <property type="evidence" value="ECO:0007669"/>
    <property type="project" value="TreeGrafter"/>
</dbReference>
<dbReference type="Gene3D" id="2.60.120.200">
    <property type="match status" value="1"/>
</dbReference>
<dbReference type="SUPFAM" id="SSF49299">
    <property type="entry name" value="PKD domain"/>
    <property type="match status" value="1"/>
</dbReference>
<accession>A0A3M9NHY8</accession>
<dbReference type="CDD" id="cd00146">
    <property type="entry name" value="PKD"/>
    <property type="match status" value="1"/>
</dbReference>
<evidence type="ECO:0000256" key="5">
    <source>
        <dbReference type="ARBA" id="ARBA00023136"/>
    </source>
</evidence>
<dbReference type="InterPro" id="IPR035986">
    <property type="entry name" value="PKD_dom_sf"/>
</dbReference>
<feature type="domain" description="PKD" evidence="6">
    <location>
        <begin position="359"/>
        <end position="425"/>
    </location>
</feature>
<dbReference type="Gene3D" id="2.60.40.10">
    <property type="entry name" value="Immunoglobulins"/>
    <property type="match status" value="1"/>
</dbReference>
<dbReference type="PROSITE" id="PS50093">
    <property type="entry name" value="PKD"/>
    <property type="match status" value="1"/>
</dbReference>
<gene>
    <name evidence="7" type="ORF">EFY79_08385</name>
</gene>
<dbReference type="Pfam" id="PF03388">
    <property type="entry name" value="Lectin_leg-like"/>
    <property type="match status" value="1"/>
</dbReference>
<dbReference type="InterPro" id="IPR022409">
    <property type="entry name" value="PKD/Chitinase_dom"/>
</dbReference>
<dbReference type="GO" id="GO:0005537">
    <property type="term" value="F:D-mannose binding"/>
    <property type="evidence" value="ECO:0007669"/>
    <property type="project" value="TreeGrafter"/>
</dbReference>
<evidence type="ECO:0000256" key="2">
    <source>
        <dbReference type="ARBA" id="ARBA00022692"/>
    </source>
</evidence>
<dbReference type="InterPro" id="IPR026341">
    <property type="entry name" value="T9SS_type_B"/>
</dbReference>
<dbReference type="InterPro" id="IPR013320">
    <property type="entry name" value="ConA-like_dom_sf"/>
</dbReference>
<dbReference type="AlphaFoldDB" id="A0A3M9NHY8"/>
<protein>
    <submittedName>
        <fullName evidence="7">PKD domain-containing protein</fullName>
    </submittedName>
</protein>
<dbReference type="PANTHER" id="PTHR12223">
    <property type="entry name" value="VESICULAR MANNOSE-BINDING LECTIN"/>
    <property type="match status" value="1"/>
</dbReference>
<keyword evidence="5" id="KW-0472">Membrane</keyword>
<keyword evidence="8" id="KW-1185">Reference proteome</keyword>
<dbReference type="NCBIfam" id="TIGR04131">
    <property type="entry name" value="Bac_Flav_CTERM"/>
    <property type="match status" value="1"/>
</dbReference>
<dbReference type="Pfam" id="PF13585">
    <property type="entry name" value="CHU_C"/>
    <property type="match status" value="1"/>
</dbReference>
<comment type="caution">
    <text evidence="7">The sequence shown here is derived from an EMBL/GenBank/DDBJ whole genome shotgun (WGS) entry which is preliminary data.</text>
</comment>
<evidence type="ECO:0000313" key="7">
    <source>
        <dbReference type="EMBL" id="RNI37404.1"/>
    </source>
</evidence>
<evidence type="ECO:0000259" key="6">
    <source>
        <dbReference type="PROSITE" id="PS50093"/>
    </source>
</evidence>
<sequence length="773" mass="83931">MAFSRCNFIIKSVLFNVLLFLFSGKLSGQNYVFAKLSGSPMNTSGWNLQGGAFVTNVTGTDNSELMLCALNQPSGAVFFNQPINLAVCSRWKAEFDFRMYDGDGADGIAFCFLEVPPVGFVTGAGLGIPQTANGLKICFDTWNNCIPPNPATIHQDMPKVEIRWGNGYNECTTQPTRDNRDGKISFIRSSSYNHAKIIYDKGNIDVYVNDGLMVSAHQEFNFTGYLGLTASTGGYHDNHSIKNVVVYTEMPPSVAGPAQSGCPGDTLQVGSSPNPSYTYSWLPSEGLNNTSASAPLVTLQNDSAASVFKTYFVKTAFANNPGCASMDSVVIRVFPKPKVNFISPEICLLDAVASFKDSSFTEDDQTLPFKYQWTFGDDNADGSNPDSSFFQNPSHHYSEASDYAVSLKVTNEKSCVDSVSKIFTVNGAVPKSVFEIENPTALCSNTPVVLINKSTVDFGQITKLQLAWGDSNGNFEIDETPVSGKSYNHIYPQAQMAADSVFNIKVIAYSGISCKNEMTQTIKILKSPQIVTDSIPAVCNNARQISIKPYASAPGFTGNFSFEGNGVSENGFFNPQEVTGTKNSIIYAFTASNGCRDSASQVVSIIPPPQVDGGPTLYLLKGESGKLAATASGTDLSFSWYPSLYLDNVHVIQPTTTPSEDIQYTLTVTGTGGCKDSSLAAVKLLPEPQIPNAFTPNNDGLNDTWGIAGLSLYLKCEVRIYNRYGQLVFFSTGYSSPWDGTFKGQPLSSDLYVYIIDTKRRKKLYRGTVMIIR</sequence>
<dbReference type="Proteomes" id="UP000267223">
    <property type="component" value="Unassembled WGS sequence"/>
</dbReference>
<dbReference type="InterPro" id="IPR051136">
    <property type="entry name" value="Intracellular_Lectin-GPT"/>
</dbReference>
<evidence type="ECO:0000256" key="3">
    <source>
        <dbReference type="ARBA" id="ARBA00022729"/>
    </source>
</evidence>
<keyword evidence="4" id="KW-1133">Transmembrane helix</keyword>
<keyword evidence="2" id="KW-0812">Transmembrane</keyword>
<organism evidence="7 8">
    <name type="scientific">Hanamia caeni</name>
    <dbReference type="NCBI Taxonomy" id="2294116"/>
    <lineage>
        <taxon>Bacteria</taxon>
        <taxon>Pseudomonadati</taxon>
        <taxon>Bacteroidota</taxon>
        <taxon>Chitinophagia</taxon>
        <taxon>Chitinophagales</taxon>
        <taxon>Chitinophagaceae</taxon>
        <taxon>Hanamia</taxon>
    </lineage>
</organism>
<dbReference type="SMART" id="SM00089">
    <property type="entry name" value="PKD"/>
    <property type="match status" value="1"/>
</dbReference>
<dbReference type="SUPFAM" id="SSF49899">
    <property type="entry name" value="Concanavalin A-like lectins/glucanases"/>
    <property type="match status" value="1"/>
</dbReference>
<dbReference type="PANTHER" id="PTHR12223:SF28">
    <property type="entry name" value="LECTIN, MANNOSE BINDING 1 LIKE"/>
    <property type="match status" value="1"/>
</dbReference>
<dbReference type="GO" id="GO:0004553">
    <property type="term" value="F:hydrolase activity, hydrolyzing O-glycosyl compounds"/>
    <property type="evidence" value="ECO:0007669"/>
    <property type="project" value="UniProtKB-ARBA"/>
</dbReference>
<proteinExistence type="predicted"/>
<evidence type="ECO:0000256" key="4">
    <source>
        <dbReference type="ARBA" id="ARBA00022989"/>
    </source>
</evidence>
<dbReference type="GO" id="GO:0016020">
    <property type="term" value="C:membrane"/>
    <property type="evidence" value="ECO:0007669"/>
    <property type="project" value="UniProtKB-SubCell"/>
</dbReference>
<name>A0A3M9NHY8_9BACT</name>
<evidence type="ECO:0000313" key="8">
    <source>
        <dbReference type="Proteomes" id="UP000267223"/>
    </source>
</evidence>